<dbReference type="Proteomes" id="UP000217257">
    <property type="component" value="Chromosome"/>
</dbReference>
<dbReference type="AlphaFoldDB" id="A0A250J0J0"/>
<evidence type="ECO:0000313" key="3">
    <source>
        <dbReference type="Proteomes" id="UP000217257"/>
    </source>
</evidence>
<feature type="compositionally biased region" description="Basic and acidic residues" evidence="1">
    <location>
        <begin position="195"/>
        <end position="205"/>
    </location>
</feature>
<gene>
    <name evidence="2" type="ORF">CYFUS_002484</name>
</gene>
<reference evidence="2 3" key="1">
    <citation type="submission" date="2017-06" db="EMBL/GenBank/DDBJ databases">
        <title>Sequencing and comparative analysis of myxobacterial genomes.</title>
        <authorList>
            <person name="Rupp O."/>
            <person name="Goesmann A."/>
            <person name="Sogaard-Andersen L."/>
        </authorList>
    </citation>
    <scope>NUCLEOTIDE SEQUENCE [LARGE SCALE GENOMIC DNA]</scope>
    <source>
        <strain evidence="2 3">DSM 52655</strain>
    </source>
</reference>
<feature type="region of interest" description="Disordered" evidence="1">
    <location>
        <begin position="183"/>
        <end position="221"/>
    </location>
</feature>
<evidence type="ECO:0000256" key="1">
    <source>
        <dbReference type="SAM" id="MobiDB-lite"/>
    </source>
</evidence>
<sequence>MPTPPSASSASAPAVPASNRPSPPWHTGRRPRPSCNDVPLAGALGWDSPERIDHENRHRAMFEEGASRLGLGLLPHLAATEPSDRADWNLVAIWRVRLIVPDDDLKPSGPRLPVKASSRFERTKRFGQVAFKRTVVNDDGTCIYLIRVKVRVSRITHTHPQNAHDLQRFFGAFLRTGTAIRTQRHASRQAGSDQRQQENSRERKGLLHRHGQCVSFSSTIR</sequence>
<organism evidence="2 3">
    <name type="scientific">Cystobacter fuscus</name>
    <dbReference type="NCBI Taxonomy" id="43"/>
    <lineage>
        <taxon>Bacteria</taxon>
        <taxon>Pseudomonadati</taxon>
        <taxon>Myxococcota</taxon>
        <taxon>Myxococcia</taxon>
        <taxon>Myxococcales</taxon>
        <taxon>Cystobacterineae</taxon>
        <taxon>Archangiaceae</taxon>
        <taxon>Cystobacter</taxon>
    </lineage>
</organism>
<dbReference type="EMBL" id="CP022098">
    <property type="protein sequence ID" value="ATB37063.1"/>
    <property type="molecule type" value="Genomic_DNA"/>
</dbReference>
<evidence type="ECO:0000313" key="2">
    <source>
        <dbReference type="EMBL" id="ATB37063.1"/>
    </source>
</evidence>
<feature type="region of interest" description="Disordered" evidence="1">
    <location>
        <begin position="1"/>
        <end position="49"/>
    </location>
</feature>
<proteinExistence type="predicted"/>
<name>A0A250J0J0_9BACT</name>
<protein>
    <submittedName>
        <fullName evidence="2">Uncharacterized protein</fullName>
    </submittedName>
</protein>
<accession>A0A250J0J0</accession>
<feature type="compositionally biased region" description="Low complexity" evidence="1">
    <location>
        <begin position="1"/>
        <end position="20"/>
    </location>
</feature>
<dbReference type="KEGG" id="cfus:CYFUS_002484"/>